<dbReference type="GO" id="GO:0016020">
    <property type="term" value="C:membrane"/>
    <property type="evidence" value="ECO:0007669"/>
    <property type="project" value="UniProtKB-SubCell"/>
</dbReference>
<feature type="compositionally biased region" description="Polar residues" evidence="7">
    <location>
        <begin position="12"/>
        <end position="26"/>
    </location>
</feature>
<gene>
    <name evidence="10" type="ORF">BDV40DRAFT_298755</name>
</gene>
<dbReference type="OrthoDB" id="3900342at2759"/>
<accession>A0A5N6UZI7</accession>
<feature type="transmembrane region" description="Helical" evidence="8">
    <location>
        <begin position="262"/>
        <end position="283"/>
    </location>
</feature>
<dbReference type="PANTHER" id="PTHR43341">
    <property type="entry name" value="AMINO ACID PERMEASE"/>
    <property type="match status" value="1"/>
</dbReference>
<evidence type="ECO:0000313" key="10">
    <source>
        <dbReference type="EMBL" id="KAE8164037.1"/>
    </source>
</evidence>
<keyword evidence="11" id="KW-1185">Reference proteome</keyword>
<feature type="transmembrane region" description="Helical" evidence="8">
    <location>
        <begin position="149"/>
        <end position="167"/>
    </location>
</feature>
<keyword evidence="3 8" id="KW-0812">Transmembrane</keyword>
<dbReference type="GO" id="GO:0015171">
    <property type="term" value="F:amino acid transmembrane transporter activity"/>
    <property type="evidence" value="ECO:0007669"/>
    <property type="project" value="TreeGrafter"/>
</dbReference>
<reference evidence="10 11" key="1">
    <citation type="submission" date="2019-04" db="EMBL/GenBank/DDBJ databases">
        <title>Friends and foes A comparative genomics study of 23 Aspergillus species from section Flavi.</title>
        <authorList>
            <consortium name="DOE Joint Genome Institute"/>
            <person name="Kjaerbolling I."/>
            <person name="Vesth T."/>
            <person name="Frisvad J.C."/>
            <person name="Nybo J.L."/>
            <person name="Theobald S."/>
            <person name="Kildgaard S."/>
            <person name="Isbrandt T."/>
            <person name="Kuo A."/>
            <person name="Sato A."/>
            <person name="Lyhne E.K."/>
            <person name="Kogle M.E."/>
            <person name="Wiebenga A."/>
            <person name="Kun R.S."/>
            <person name="Lubbers R.J."/>
            <person name="Makela M.R."/>
            <person name="Barry K."/>
            <person name="Chovatia M."/>
            <person name="Clum A."/>
            <person name="Daum C."/>
            <person name="Haridas S."/>
            <person name="He G."/>
            <person name="LaButti K."/>
            <person name="Lipzen A."/>
            <person name="Mondo S."/>
            <person name="Riley R."/>
            <person name="Salamov A."/>
            <person name="Simmons B.A."/>
            <person name="Magnuson J.K."/>
            <person name="Henrissat B."/>
            <person name="Mortensen U.H."/>
            <person name="Larsen T.O."/>
            <person name="Devries R.P."/>
            <person name="Grigoriev I.V."/>
            <person name="Machida M."/>
            <person name="Baker S.E."/>
            <person name="Andersen M.R."/>
        </authorList>
    </citation>
    <scope>NUCLEOTIDE SEQUENCE [LARGE SCALE GENOMIC DNA]</scope>
    <source>
        <strain evidence="10 11">CBS 117626</strain>
    </source>
</reference>
<evidence type="ECO:0000259" key="9">
    <source>
        <dbReference type="Pfam" id="PF00324"/>
    </source>
</evidence>
<feature type="domain" description="Amino acid permease/ SLC12A" evidence="9">
    <location>
        <begin position="43"/>
        <end position="493"/>
    </location>
</feature>
<dbReference type="PIRSF" id="PIRSF006060">
    <property type="entry name" value="AA_transporter"/>
    <property type="match status" value="1"/>
</dbReference>
<comment type="subcellular location">
    <subcellularLocation>
        <location evidence="1">Membrane</location>
        <topology evidence="1">Multi-pass membrane protein</topology>
    </subcellularLocation>
</comment>
<evidence type="ECO:0000256" key="6">
    <source>
        <dbReference type="ARBA" id="ARBA00023136"/>
    </source>
</evidence>
<feature type="transmembrane region" description="Helical" evidence="8">
    <location>
        <begin position="434"/>
        <end position="453"/>
    </location>
</feature>
<keyword evidence="5 8" id="KW-1133">Transmembrane helix</keyword>
<evidence type="ECO:0000256" key="1">
    <source>
        <dbReference type="ARBA" id="ARBA00004141"/>
    </source>
</evidence>
<keyword evidence="2" id="KW-0813">Transport</keyword>
<name>A0A5N6UZI7_ASPTM</name>
<feature type="transmembrane region" description="Helical" evidence="8">
    <location>
        <begin position="303"/>
        <end position="324"/>
    </location>
</feature>
<organism evidence="10 11">
    <name type="scientific">Aspergillus tamarii</name>
    <dbReference type="NCBI Taxonomy" id="41984"/>
    <lineage>
        <taxon>Eukaryota</taxon>
        <taxon>Fungi</taxon>
        <taxon>Dikarya</taxon>
        <taxon>Ascomycota</taxon>
        <taxon>Pezizomycotina</taxon>
        <taxon>Eurotiomycetes</taxon>
        <taxon>Eurotiomycetidae</taxon>
        <taxon>Eurotiales</taxon>
        <taxon>Aspergillaceae</taxon>
        <taxon>Aspergillus</taxon>
        <taxon>Aspergillus subgen. Circumdati</taxon>
    </lineage>
</organism>
<evidence type="ECO:0000256" key="4">
    <source>
        <dbReference type="ARBA" id="ARBA00022970"/>
    </source>
</evidence>
<evidence type="ECO:0000313" key="11">
    <source>
        <dbReference type="Proteomes" id="UP000326950"/>
    </source>
</evidence>
<evidence type="ECO:0000256" key="7">
    <source>
        <dbReference type="SAM" id="MobiDB-lite"/>
    </source>
</evidence>
<dbReference type="Proteomes" id="UP000326950">
    <property type="component" value="Unassembled WGS sequence"/>
</dbReference>
<evidence type="ECO:0000256" key="3">
    <source>
        <dbReference type="ARBA" id="ARBA00022692"/>
    </source>
</evidence>
<dbReference type="InterPro" id="IPR004841">
    <property type="entry name" value="AA-permease/SLC12A_dom"/>
</dbReference>
<feature type="region of interest" description="Disordered" evidence="7">
    <location>
        <begin position="1"/>
        <end position="26"/>
    </location>
</feature>
<keyword evidence="4" id="KW-0029">Amino-acid transport</keyword>
<dbReference type="InterPro" id="IPR050524">
    <property type="entry name" value="APC_YAT"/>
</dbReference>
<dbReference type="Pfam" id="PF00324">
    <property type="entry name" value="AA_permease"/>
    <property type="match status" value="1"/>
</dbReference>
<feature type="transmembrane region" description="Helical" evidence="8">
    <location>
        <begin position="73"/>
        <end position="97"/>
    </location>
</feature>
<dbReference type="InterPro" id="IPR004840">
    <property type="entry name" value="Amino_acid_permease_CS"/>
</dbReference>
<feature type="transmembrane region" description="Helical" evidence="8">
    <location>
        <begin position="219"/>
        <end position="241"/>
    </location>
</feature>
<feature type="transmembrane region" description="Helical" evidence="8">
    <location>
        <begin position="364"/>
        <end position="387"/>
    </location>
</feature>
<dbReference type="FunFam" id="1.20.1740.10:FF:000001">
    <property type="entry name" value="Amino acid permease"/>
    <property type="match status" value="1"/>
</dbReference>
<feature type="transmembrane region" description="Helical" evidence="8">
    <location>
        <begin position="465"/>
        <end position="485"/>
    </location>
</feature>
<evidence type="ECO:0000256" key="5">
    <source>
        <dbReference type="ARBA" id="ARBA00022989"/>
    </source>
</evidence>
<dbReference type="Gene3D" id="1.20.1740.10">
    <property type="entry name" value="Amino acid/polyamine transporter I"/>
    <property type="match status" value="1"/>
</dbReference>
<feature type="transmembrane region" description="Helical" evidence="8">
    <location>
        <begin position="179"/>
        <end position="199"/>
    </location>
</feature>
<sequence length="545" mass="58964">MPDHDSEKQPAATGSTSSSNVPGTTSENINCNNLARKLSPRQVQMIAIGGTIGTGLYLGTGRALATGGPGSMLLAYTICGAIVFLTMLSLGEMVAFIPVSGSFCTFAGRFVDEGLGFALTWNYWANDAISTASDVIALQVLLQYWTDKFPGWVLSLICLVFVLGLNLCSVRIFGEAEYWLCLLKVMTIIAFIIVGIVVNCGANTEHTYLGDKYFYVGDAPFVGGIGGMASVFVTASFAYGGTENVAMTAGETRDPARTYPGVIRNVFWRIVVFYVVSIAIIGLDVPYNYPGLASSHADSSTSPFTIVFAEAGSAVAGSFVNAVVMTSAISAANHALFAGSRLLYTLAMEGYAPRQLSHTNRFRVPWVAVLTTTAISALCFGASKAGAGQLWSWLQNLVGVSNQISWTCICIASLRFRAAIRRQKLEHLLPFKNFTYPVGPALAVALNIFLVLIQGWSCFSPRFDVVSFVSYYVEIPVMAAMYLGWKFWKGTKIVLLDEMDLLTDRYQLENEETLVNPHSFGDTLQRSWPNVPGVGILRSAAKYIA</sequence>
<protein>
    <submittedName>
        <fullName evidence="10">Amino acid permease/ SLC12A domain-containing protein</fullName>
    </submittedName>
</protein>
<feature type="transmembrane region" description="Helical" evidence="8">
    <location>
        <begin position="43"/>
        <end position="61"/>
    </location>
</feature>
<dbReference type="EMBL" id="ML738611">
    <property type="protein sequence ID" value="KAE8164037.1"/>
    <property type="molecule type" value="Genomic_DNA"/>
</dbReference>
<evidence type="ECO:0000256" key="8">
    <source>
        <dbReference type="SAM" id="Phobius"/>
    </source>
</evidence>
<proteinExistence type="predicted"/>
<dbReference type="AlphaFoldDB" id="A0A5N6UZI7"/>
<dbReference type="PANTHER" id="PTHR43341:SF3">
    <property type="entry name" value="AMINO-ACID PERMEASE PB1C11.02-RELATED"/>
    <property type="match status" value="1"/>
</dbReference>
<evidence type="ECO:0000256" key="2">
    <source>
        <dbReference type="ARBA" id="ARBA00022448"/>
    </source>
</evidence>
<feature type="transmembrane region" description="Helical" evidence="8">
    <location>
        <begin position="393"/>
        <end position="414"/>
    </location>
</feature>
<dbReference type="PROSITE" id="PS00218">
    <property type="entry name" value="AMINO_ACID_PERMEASE_1"/>
    <property type="match status" value="1"/>
</dbReference>
<keyword evidence="6 8" id="KW-0472">Membrane</keyword>